<gene>
    <name evidence="1" type="ORF">KV113_03070</name>
</gene>
<dbReference type="EMBL" id="JAYJJU010000002">
    <property type="protein sequence ID" value="MEB3030529.1"/>
    <property type="molecule type" value="Genomic_DNA"/>
</dbReference>
<keyword evidence="2" id="KW-1185">Reference proteome</keyword>
<reference evidence="1 2" key="1">
    <citation type="submission" date="2023-12" db="EMBL/GenBank/DDBJ databases">
        <title>Description of new species of Mycobacterium terrae complex isolated from sewage at the Sao Paulo Zoological Park Foundation in Brazil.</title>
        <authorList>
            <person name="Romagnoli C.L."/>
            <person name="Conceicao E.C."/>
            <person name="Machado E."/>
            <person name="Barreto L.B.P.F."/>
            <person name="Sharma A."/>
            <person name="Silva N.M."/>
            <person name="Marques L.E."/>
            <person name="Juliana M.A."/>
            <person name="Lourenco M.C.S."/>
            <person name="Digiampietri L.A."/>
            <person name="Suffys P.N."/>
            <person name="Viana-Niero C."/>
        </authorList>
    </citation>
    <scope>NUCLEOTIDE SEQUENCE [LARGE SCALE GENOMIC DNA]</scope>
    <source>
        <strain evidence="1 2">MYC340</strain>
    </source>
</reference>
<dbReference type="Proteomes" id="UP001298593">
    <property type="component" value="Unassembled WGS sequence"/>
</dbReference>
<proteinExistence type="predicted"/>
<evidence type="ECO:0000313" key="2">
    <source>
        <dbReference type="Proteomes" id="UP001298593"/>
    </source>
</evidence>
<evidence type="ECO:0008006" key="3">
    <source>
        <dbReference type="Google" id="ProtNLM"/>
    </source>
</evidence>
<name>A0ABU5XRC7_9MYCO</name>
<evidence type="ECO:0000313" key="1">
    <source>
        <dbReference type="EMBL" id="MEB3030529.1"/>
    </source>
</evidence>
<sequence>MIGLPATRVEAIAGIALLWTGFVTTTGLIAPPTPGAPEPTAIELTALSTPEPGDFLGLGQFATEMGEVNELIGRFAQYIPDVLGQQFTSLNEVANSSLADLDWSNLGASFSSLGANLDQWEQGFWAQMWQFAENMDTDPTTGELVPSLCNILNVLGNDLSDQFQIMVAGINDMGTGLSTGFQDAMDGLNGFFDGLAGL</sequence>
<accession>A0ABU5XRC7</accession>
<comment type="caution">
    <text evidence="1">The sequence shown here is derived from an EMBL/GenBank/DDBJ whole genome shotgun (WGS) entry which is preliminary data.</text>
</comment>
<protein>
    <recommendedName>
        <fullName evidence="3">PE-PGRS family protein</fullName>
    </recommendedName>
</protein>
<dbReference type="RefSeq" id="WP_224976571.1">
    <property type="nucleotide sequence ID" value="NZ_JAYJJU010000002.1"/>
</dbReference>
<organism evidence="1 2">
    <name type="scientific">[Mycobacterium] nativiensis</name>
    <dbReference type="NCBI Taxonomy" id="2855503"/>
    <lineage>
        <taxon>Bacteria</taxon>
        <taxon>Bacillati</taxon>
        <taxon>Actinomycetota</taxon>
        <taxon>Actinomycetes</taxon>
        <taxon>Mycobacteriales</taxon>
        <taxon>Mycobacteriaceae</taxon>
        <taxon>Mycolicibacter</taxon>
    </lineage>
</organism>